<name>A0AAW9A4G8_9BACL</name>
<evidence type="ECO:0000313" key="2">
    <source>
        <dbReference type="Proteomes" id="UP001271648"/>
    </source>
</evidence>
<keyword evidence="2" id="KW-1185">Reference proteome</keyword>
<protein>
    <recommendedName>
        <fullName evidence="3">GNAT family N-acetyltransferase</fullName>
    </recommendedName>
</protein>
<evidence type="ECO:0000313" key="1">
    <source>
        <dbReference type="EMBL" id="MDW0115962.1"/>
    </source>
</evidence>
<dbReference type="RefSeq" id="WP_283731538.1">
    <property type="nucleotide sequence ID" value="NZ_CP125968.1"/>
</dbReference>
<gene>
    <name evidence="1" type="ORF">QTL97_03270</name>
</gene>
<proteinExistence type="predicted"/>
<dbReference type="Proteomes" id="UP001271648">
    <property type="component" value="Unassembled WGS sequence"/>
</dbReference>
<dbReference type="EMBL" id="JAUBDJ010000001">
    <property type="protein sequence ID" value="MDW0115962.1"/>
    <property type="molecule type" value="Genomic_DNA"/>
</dbReference>
<accession>A0AAW9A4G8</accession>
<sequence>MEIRMLDKNNLGELNELTIFIDKVFLENSDLKSRMNTNISAKLHKDIFVLEIDKEIHIVASTHKSTWHPNCIYVQLAYNLYGVDARALQSMITMLKNKYDQPLFFLLDNRFYGLIEVLTRDQFWMIRKTEIIHIEPTLPKSEMGHDERILSIREIRSNEAAMDSFIQLCKKTYTETHTDNPVANLSSDSWRQAAMDGLMEDYSYVMVDGLDIIAFSLMYEYDENSWELGWVGVADLTRLTDLDKLIQRQIEDAVKHSISFIEKEVDSTCPYSLHICKELSYVVAETLYAYVK</sequence>
<evidence type="ECO:0008006" key="3">
    <source>
        <dbReference type="Google" id="ProtNLM"/>
    </source>
</evidence>
<dbReference type="AlphaFoldDB" id="A0AAW9A4G8"/>
<comment type="caution">
    <text evidence="1">The sequence shown here is derived from an EMBL/GenBank/DDBJ whole genome shotgun (WGS) entry which is preliminary data.</text>
</comment>
<organism evidence="1 2">
    <name type="scientific">Sporosarcina thermotolerans</name>
    <dbReference type="NCBI Taxonomy" id="633404"/>
    <lineage>
        <taxon>Bacteria</taxon>
        <taxon>Bacillati</taxon>
        <taxon>Bacillota</taxon>
        <taxon>Bacilli</taxon>
        <taxon>Bacillales</taxon>
        <taxon>Caryophanaceae</taxon>
        <taxon>Sporosarcina</taxon>
    </lineage>
</organism>
<reference evidence="1 2" key="1">
    <citation type="submission" date="2023-06" db="EMBL/GenBank/DDBJ databases">
        <title>Sporosarcina sp. nov., isolated from Korean traditional fermented seafood 'Jeotgal'.</title>
        <authorList>
            <person name="Yang A.I."/>
            <person name="Shin N.-R."/>
        </authorList>
    </citation>
    <scope>NUCLEOTIDE SEQUENCE [LARGE SCALE GENOMIC DNA]</scope>
    <source>
        <strain evidence="1 2">KCTC43456</strain>
    </source>
</reference>